<dbReference type="InterPro" id="IPR053176">
    <property type="entry name" value="T6SS_TssE1-like"/>
</dbReference>
<evidence type="ECO:0000313" key="3">
    <source>
        <dbReference type="Proteomes" id="UP000610594"/>
    </source>
</evidence>
<organism evidence="2 3">
    <name type="scientific">Massilia genomosp. 1</name>
    <dbReference type="NCBI Taxonomy" id="2609280"/>
    <lineage>
        <taxon>Bacteria</taxon>
        <taxon>Pseudomonadati</taxon>
        <taxon>Pseudomonadota</taxon>
        <taxon>Betaproteobacteria</taxon>
        <taxon>Burkholderiales</taxon>
        <taxon>Oxalobacteraceae</taxon>
        <taxon>Telluria group</taxon>
        <taxon>Massilia</taxon>
    </lineage>
</organism>
<dbReference type="RefSeq" id="WP_167240041.1">
    <property type="nucleotide sequence ID" value="NZ_WHJF01000115.1"/>
</dbReference>
<reference evidence="2 3" key="1">
    <citation type="submission" date="2019-10" db="EMBL/GenBank/DDBJ databases">
        <title>Taxonomy of Antarctic Massilia spp.: description of Massilia rubra sp. nov., Massilia aquatica sp. nov., Massilia mucilaginosa sp. nov., Massilia frigida sp. nov. isolated from streams, lakes and regoliths.</title>
        <authorList>
            <person name="Holochova P."/>
            <person name="Sedlacek I."/>
            <person name="Kralova S."/>
            <person name="Maslanova I."/>
            <person name="Busse H.-J."/>
            <person name="Stankova E."/>
            <person name="Vrbovska V."/>
            <person name="Kovarovic V."/>
            <person name="Bartak M."/>
            <person name="Svec P."/>
            <person name="Pantucek R."/>
        </authorList>
    </citation>
    <scope>NUCLEOTIDE SEQUENCE [LARGE SCALE GENOMIC DNA]</scope>
    <source>
        <strain evidence="2 3">CCM 8694</strain>
    </source>
</reference>
<dbReference type="Pfam" id="PF04965">
    <property type="entry name" value="GPW_gp25"/>
    <property type="match status" value="1"/>
</dbReference>
<dbReference type="InterPro" id="IPR017737">
    <property type="entry name" value="TssE1-like"/>
</dbReference>
<dbReference type="PANTHER" id="PTHR38595">
    <property type="entry name" value="CYTOPLASMIC PROTEIN-RELATED"/>
    <property type="match status" value="1"/>
</dbReference>
<dbReference type="PANTHER" id="PTHR38595:SF1">
    <property type="entry name" value="TYPE VI SECRETION SYSTEM COMPONENT TSSE1"/>
    <property type="match status" value="1"/>
</dbReference>
<evidence type="ECO:0000259" key="1">
    <source>
        <dbReference type="Pfam" id="PF04965"/>
    </source>
</evidence>
<sequence length="146" mass="15744">MADKSTARLPLLERLGRRGHGRALDPAALRDSVGRELLRLLNTRSSPHPARPLSVPDYGLPDWSSSYAADVDDRQRLARTIEAAVRAFEPRLGAPRAEVFADPDGMRRLRVQVSGHLASDGAAWPVDYGLALDGSGAALLDARDGP</sequence>
<dbReference type="NCBIfam" id="TIGR03357">
    <property type="entry name" value="VI_zyme"/>
    <property type="match status" value="1"/>
</dbReference>
<dbReference type="EMBL" id="WHJF01000115">
    <property type="protein sequence ID" value="NHZ66135.1"/>
    <property type="molecule type" value="Genomic_DNA"/>
</dbReference>
<proteinExistence type="predicted"/>
<feature type="domain" description="IraD/Gp25-like" evidence="1">
    <location>
        <begin position="28"/>
        <end position="120"/>
    </location>
</feature>
<evidence type="ECO:0000313" key="2">
    <source>
        <dbReference type="EMBL" id="NHZ66135.1"/>
    </source>
</evidence>
<dbReference type="InterPro" id="IPR007048">
    <property type="entry name" value="IraD/Gp25-like"/>
</dbReference>
<gene>
    <name evidence="2" type="primary">tssE</name>
    <name evidence="2" type="ORF">F1735_28235</name>
</gene>
<accession>A0ABX0MTS7</accession>
<comment type="caution">
    <text evidence="2">The sequence shown here is derived from an EMBL/GenBank/DDBJ whole genome shotgun (WGS) entry which is preliminary data.</text>
</comment>
<protein>
    <submittedName>
        <fullName evidence="2">Type VI secretion system baseplate subunit TssE</fullName>
    </submittedName>
</protein>
<dbReference type="Proteomes" id="UP000610594">
    <property type="component" value="Unassembled WGS sequence"/>
</dbReference>
<keyword evidence="3" id="KW-1185">Reference proteome</keyword>
<dbReference type="Gene3D" id="3.10.450.40">
    <property type="match status" value="1"/>
</dbReference>
<name>A0ABX0MTS7_9BURK</name>
<dbReference type="SUPFAM" id="SSF160719">
    <property type="entry name" value="gpW/gp25-like"/>
    <property type="match status" value="1"/>
</dbReference>